<evidence type="ECO:0008006" key="3">
    <source>
        <dbReference type="Google" id="ProtNLM"/>
    </source>
</evidence>
<gene>
    <name evidence="1" type="ORF">C2869_05265</name>
</gene>
<dbReference type="EMBL" id="CP026604">
    <property type="protein sequence ID" value="AWB65886.1"/>
    <property type="molecule type" value="Genomic_DNA"/>
</dbReference>
<organism evidence="1 2">
    <name type="scientific">Saccharobesus litoralis</name>
    <dbReference type="NCBI Taxonomy" id="2172099"/>
    <lineage>
        <taxon>Bacteria</taxon>
        <taxon>Pseudomonadati</taxon>
        <taxon>Pseudomonadota</taxon>
        <taxon>Gammaproteobacteria</taxon>
        <taxon>Alteromonadales</taxon>
        <taxon>Alteromonadaceae</taxon>
        <taxon>Saccharobesus</taxon>
    </lineage>
</organism>
<dbReference type="InterPro" id="IPR029475">
    <property type="entry name" value="DUF6807"/>
</dbReference>
<dbReference type="Pfam" id="PF14100">
    <property type="entry name" value="DUF6807"/>
    <property type="match status" value="1"/>
</dbReference>
<protein>
    <recommendedName>
        <fullName evidence="3">Methane oxygenase PmoA</fullName>
    </recommendedName>
</protein>
<keyword evidence="2" id="KW-1185">Reference proteome</keyword>
<name>A0A2S0VNU5_9ALTE</name>
<dbReference type="RefSeq" id="WP_108601959.1">
    <property type="nucleotide sequence ID" value="NZ_CP026604.1"/>
</dbReference>
<dbReference type="Proteomes" id="UP000244441">
    <property type="component" value="Chromosome"/>
</dbReference>
<evidence type="ECO:0000313" key="2">
    <source>
        <dbReference type="Proteomes" id="UP000244441"/>
    </source>
</evidence>
<dbReference type="KEGG" id="cate:C2869_05265"/>
<evidence type="ECO:0000313" key="1">
    <source>
        <dbReference type="EMBL" id="AWB65886.1"/>
    </source>
</evidence>
<accession>A0A2S0VNU5</accession>
<sequence>MGLFVVRCYPFWGVILGGSLISQAAASEYTWLERDGVIALMQGKRTVWALNYGAQVAKPYFHPLSLQDGSVITRYEPHSPEHPWHKGLWFSFKYINGVNYWEENKQTGKSDGLTQVTSHHFFKHPDNSATLILHLQYRPHHDAADALIFEQRTLFISAQDASGRMNIDWLSHFTALADVTLDRTPLPSEHNGKVWGKAWGGYAGLSMRFAPKLKQNKADNWQFSAPIQSQLLTQAKLEGTQLHATQNQWMYYGGAKGGLAIFDHVRNSSQTASWYVAPNMSYFSPAFLFKRPLSYAAGQTWQLSYRVSIYSQPRTPEQLAMDDRQYRLLIAD</sequence>
<proteinExistence type="predicted"/>
<dbReference type="AlphaFoldDB" id="A0A2S0VNU5"/>
<dbReference type="OrthoDB" id="6930495at2"/>
<reference evidence="1 2" key="1">
    <citation type="submission" date="2018-01" db="EMBL/GenBank/DDBJ databases">
        <title>Genome sequence of a Cantenovulum-like bacteria.</title>
        <authorList>
            <person name="Tan W.R."/>
            <person name="Lau N.-S."/>
            <person name="Go F."/>
            <person name="Amirul A.-A.A."/>
        </authorList>
    </citation>
    <scope>NUCLEOTIDE SEQUENCE [LARGE SCALE GENOMIC DNA]</scope>
    <source>
        <strain evidence="1 2">CCB-QB4</strain>
    </source>
</reference>